<evidence type="ECO:0000256" key="1">
    <source>
        <dbReference type="ARBA" id="ARBA00022679"/>
    </source>
</evidence>
<keyword evidence="3" id="KW-1185">Reference proteome</keyword>
<keyword evidence="1 2" id="KW-0808">Transferase</keyword>
<dbReference type="PANTHER" id="PTHR13707:SF60">
    <property type="entry name" value="ACETATE COA-TRANSFERASE SUBUNIT ALPHA"/>
    <property type="match status" value="1"/>
</dbReference>
<dbReference type="SMART" id="SM00882">
    <property type="entry name" value="CoA_trans"/>
    <property type="match status" value="1"/>
</dbReference>
<name>A0A7S8E5V7_9CHLR</name>
<dbReference type="PANTHER" id="PTHR13707">
    <property type="entry name" value="KETOACID-COENZYME A TRANSFERASE"/>
    <property type="match status" value="1"/>
</dbReference>
<dbReference type="RefSeq" id="WP_195168980.1">
    <property type="nucleotide sequence ID" value="NZ_CP062983.1"/>
</dbReference>
<reference evidence="2 3" key="1">
    <citation type="submission" date="2020-02" db="EMBL/GenBank/DDBJ databases">
        <authorList>
            <person name="Zheng R.K."/>
            <person name="Sun C.M."/>
        </authorList>
    </citation>
    <scope>NUCLEOTIDE SEQUENCE [LARGE SCALE GENOMIC DNA]</scope>
    <source>
        <strain evidence="3">rifampicinis</strain>
    </source>
</reference>
<gene>
    <name evidence="2" type="ORF">G4Y79_14430</name>
</gene>
<dbReference type="AlphaFoldDB" id="A0A7S8E5V7"/>
<dbReference type="EMBL" id="CP062983">
    <property type="protein sequence ID" value="QPC80905.1"/>
    <property type="molecule type" value="Genomic_DNA"/>
</dbReference>
<accession>A0A7S8E5V7</accession>
<dbReference type="KEGG" id="pmet:G4Y79_14430"/>
<dbReference type="InterPro" id="IPR004165">
    <property type="entry name" value="CoA_trans_fam_I"/>
</dbReference>
<evidence type="ECO:0000313" key="3">
    <source>
        <dbReference type="Proteomes" id="UP000594468"/>
    </source>
</evidence>
<sequence>MSAQWVSLEEAAALIQDGMTLALGGLMLYRRPVAFVRALLERDVRPSSLNLLCFTAGYESDLLVGAGCVATMHSCYIGLEAFGFAPMFTQSAQDGSLAVVEETEASIVLGIQAALAGVPSLPSRAWLGTDMLMIRQDVKTSFDPYTSEEVVAFPAIHCDVAVIHALAADRAGNILLNNNLGIDKELVLLADTVIVTVEEQVDSLTQHDGFILPEILIDYLVVSPRGAWPTSCYPSYSVDGHELLRYVDMCTQGLFDTYLQTVSKL</sequence>
<dbReference type="Gene3D" id="3.40.1080.10">
    <property type="entry name" value="Glutaconate Coenzyme A-transferase"/>
    <property type="match status" value="1"/>
</dbReference>
<dbReference type="SUPFAM" id="SSF100950">
    <property type="entry name" value="NagB/RpiA/CoA transferase-like"/>
    <property type="match status" value="1"/>
</dbReference>
<dbReference type="Proteomes" id="UP000594468">
    <property type="component" value="Chromosome"/>
</dbReference>
<protein>
    <submittedName>
        <fullName evidence="2">CoA transferase subunit A</fullName>
    </submittedName>
</protein>
<dbReference type="GO" id="GO:0008410">
    <property type="term" value="F:CoA-transferase activity"/>
    <property type="evidence" value="ECO:0007669"/>
    <property type="project" value="InterPro"/>
</dbReference>
<dbReference type="InterPro" id="IPR037171">
    <property type="entry name" value="NagB/RpiA_transferase-like"/>
</dbReference>
<proteinExistence type="predicted"/>
<organism evidence="2 3">
    <name type="scientific">Phototrophicus methaneseepsis</name>
    <dbReference type="NCBI Taxonomy" id="2710758"/>
    <lineage>
        <taxon>Bacteria</taxon>
        <taxon>Bacillati</taxon>
        <taxon>Chloroflexota</taxon>
        <taxon>Candidatus Thermofontia</taxon>
        <taxon>Phototrophicales</taxon>
        <taxon>Phototrophicaceae</taxon>
        <taxon>Phototrophicus</taxon>
    </lineage>
</organism>
<evidence type="ECO:0000313" key="2">
    <source>
        <dbReference type="EMBL" id="QPC80905.1"/>
    </source>
</evidence>
<dbReference type="Pfam" id="PF01144">
    <property type="entry name" value="CoA_trans"/>
    <property type="match status" value="1"/>
</dbReference>